<dbReference type="PANTHER" id="PTHR20883">
    <property type="entry name" value="PHYTANOYL-COA DIOXYGENASE DOMAIN CONTAINING 1"/>
    <property type="match status" value="1"/>
</dbReference>
<proteinExistence type="predicted"/>
<dbReference type="Gene3D" id="2.60.120.620">
    <property type="entry name" value="q2cbj1_9rhob like domain"/>
    <property type="match status" value="1"/>
</dbReference>
<sequence>MSTTLRAIEEIEDVGYTIIPDIISQSRLFEAQQDAEKLLHTIPAKGLNGTNIDGRMCKGLFAKTREFDDIAANSTIMAIVNGILHPDSRPVYYGPKRGAQLGSAMIKDVQPGEDIRALHRDDNYPLPHPHPPLIVNSLLALDPFNNETGGTWVVPRSHTWSGDVSSTTEHVTVTMDPGSIVLFNGALWHGRGPNYTPDQTRRALNLLYNCSWLRPWEGEHLGIPENEWNSLPPAVKAIL</sequence>
<dbReference type="InterPro" id="IPR008775">
    <property type="entry name" value="Phytyl_CoA_dOase-like"/>
</dbReference>
<dbReference type="AlphaFoldDB" id="A0A381NHK2"/>
<dbReference type="PANTHER" id="PTHR20883:SF48">
    <property type="entry name" value="ECTOINE DIOXYGENASE"/>
    <property type="match status" value="1"/>
</dbReference>
<evidence type="ECO:0000313" key="1">
    <source>
        <dbReference type="EMBL" id="SUZ53584.1"/>
    </source>
</evidence>
<reference evidence="1" key="1">
    <citation type="submission" date="2018-05" db="EMBL/GenBank/DDBJ databases">
        <authorList>
            <person name="Lanie J.A."/>
            <person name="Ng W.-L."/>
            <person name="Kazmierczak K.M."/>
            <person name="Andrzejewski T.M."/>
            <person name="Davidsen T.M."/>
            <person name="Wayne K.J."/>
            <person name="Tettelin H."/>
            <person name="Glass J.I."/>
            <person name="Rusch D."/>
            <person name="Podicherti R."/>
            <person name="Tsui H.-C.T."/>
            <person name="Winkler M.E."/>
        </authorList>
    </citation>
    <scope>NUCLEOTIDE SEQUENCE</scope>
</reference>
<dbReference type="SUPFAM" id="SSF51197">
    <property type="entry name" value="Clavaminate synthase-like"/>
    <property type="match status" value="1"/>
</dbReference>
<accession>A0A381NHK2</accession>
<dbReference type="GO" id="GO:0046872">
    <property type="term" value="F:metal ion binding"/>
    <property type="evidence" value="ECO:0007669"/>
    <property type="project" value="UniProtKB-ARBA"/>
</dbReference>
<dbReference type="GO" id="GO:0016491">
    <property type="term" value="F:oxidoreductase activity"/>
    <property type="evidence" value="ECO:0007669"/>
    <property type="project" value="UniProtKB-ARBA"/>
</dbReference>
<dbReference type="EMBL" id="UINC01000337">
    <property type="protein sequence ID" value="SUZ53584.1"/>
    <property type="molecule type" value="Genomic_DNA"/>
</dbReference>
<gene>
    <name evidence="1" type="ORF">METZ01_LOCUS6438</name>
</gene>
<organism evidence="1">
    <name type="scientific">marine metagenome</name>
    <dbReference type="NCBI Taxonomy" id="408172"/>
    <lineage>
        <taxon>unclassified sequences</taxon>
        <taxon>metagenomes</taxon>
        <taxon>ecological metagenomes</taxon>
    </lineage>
</organism>
<protein>
    <recommendedName>
        <fullName evidence="2">Phytanoyl-CoA dioxygenase</fullName>
    </recommendedName>
</protein>
<name>A0A381NHK2_9ZZZZ</name>
<dbReference type="Pfam" id="PF05721">
    <property type="entry name" value="PhyH"/>
    <property type="match status" value="1"/>
</dbReference>
<evidence type="ECO:0008006" key="2">
    <source>
        <dbReference type="Google" id="ProtNLM"/>
    </source>
</evidence>